<feature type="domain" description="THAP-type" evidence="6">
    <location>
        <begin position="1"/>
        <end position="88"/>
    </location>
</feature>
<dbReference type="PROSITE" id="PS50950">
    <property type="entry name" value="ZF_THAP"/>
    <property type="match status" value="1"/>
</dbReference>
<dbReference type="Gene3D" id="6.20.210.20">
    <property type="entry name" value="THAP domain"/>
    <property type="match status" value="1"/>
</dbReference>
<dbReference type="InterPro" id="IPR026516">
    <property type="entry name" value="THAP1/10"/>
</dbReference>
<evidence type="ECO:0000256" key="1">
    <source>
        <dbReference type="ARBA" id="ARBA00022723"/>
    </source>
</evidence>
<dbReference type="PANTHER" id="PTHR46600:SF11">
    <property type="entry name" value="THAP DOMAIN-CONTAINING PROTEIN 10"/>
    <property type="match status" value="1"/>
</dbReference>
<accession>A0ABN8B4K6</accession>
<evidence type="ECO:0000256" key="3">
    <source>
        <dbReference type="ARBA" id="ARBA00022833"/>
    </source>
</evidence>
<evidence type="ECO:0000256" key="2">
    <source>
        <dbReference type="ARBA" id="ARBA00022771"/>
    </source>
</evidence>
<evidence type="ECO:0000259" key="6">
    <source>
        <dbReference type="PROSITE" id="PS50950"/>
    </source>
</evidence>
<evidence type="ECO:0000313" key="7">
    <source>
        <dbReference type="EMBL" id="CAH0404186.1"/>
    </source>
</evidence>
<name>A0ABN8B4K6_CHISP</name>
<evidence type="ECO:0000256" key="5">
    <source>
        <dbReference type="PROSITE-ProRule" id="PRU00309"/>
    </source>
</evidence>
<organism evidence="7 8">
    <name type="scientific">Chilo suppressalis</name>
    <name type="common">Asiatic rice borer moth</name>
    <dbReference type="NCBI Taxonomy" id="168631"/>
    <lineage>
        <taxon>Eukaryota</taxon>
        <taxon>Metazoa</taxon>
        <taxon>Ecdysozoa</taxon>
        <taxon>Arthropoda</taxon>
        <taxon>Hexapoda</taxon>
        <taxon>Insecta</taxon>
        <taxon>Pterygota</taxon>
        <taxon>Neoptera</taxon>
        <taxon>Endopterygota</taxon>
        <taxon>Lepidoptera</taxon>
        <taxon>Glossata</taxon>
        <taxon>Ditrysia</taxon>
        <taxon>Pyraloidea</taxon>
        <taxon>Crambidae</taxon>
        <taxon>Crambinae</taxon>
        <taxon>Chilo</taxon>
    </lineage>
</organism>
<proteinExistence type="predicted"/>
<dbReference type="PANTHER" id="PTHR46600">
    <property type="entry name" value="THAP DOMAIN-CONTAINING"/>
    <property type="match status" value="1"/>
</dbReference>
<evidence type="ECO:0000256" key="4">
    <source>
        <dbReference type="ARBA" id="ARBA00023125"/>
    </source>
</evidence>
<dbReference type="EMBL" id="OU963920">
    <property type="protein sequence ID" value="CAH0404186.1"/>
    <property type="molecule type" value="Genomic_DNA"/>
</dbReference>
<dbReference type="SMART" id="SM00692">
    <property type="entry name" value="DM3"/>
    <property type="match status" value="1"/>
</dbReference>
<reference evidence="7" key="1">
    <citation type="submission" date="2021-12" db="EMBL/GenBank/DDBJ databases">
        <authorList>
            <person name="King R."/>
        </authorList>
    </citation>
    <scope>NUCLEOTIDE SEQUENCE</scope>
</reference>
<keyword evidence="8" id="KW-1185">Reference proteome</keyword>
<evidence type="ECO:0000313" key="8">
    <source>
        <dbReference type="Proteomes" id="UP001153292"/>
    </source>
</evidence>
<dbReference type="InterPro" id="IPR006612">
    <property type="entry name" value="THAP_Znf"/>
</dbReference>
<dbReference type="InterPro" id="IPR038441">
    <property type="entry name" value="THAP_Znf_sf"/>
</dbReference>
<dbReference type="Pfam" id="PF05485">
    <property type="entry name" value="THAP"/>
    <property type="match status" value="1"/>
</dbReference>
<keyword evidence="4 5" id="KW-0238">DNA-binding</keyword>
<dbReference type="SUPFAM" id="SSF57716">
    <property type="entry name" value="Glucocorticoid receptor-like (DNA-binding domain)"/>
    <property type="match status" value="1"/>
</dbReference>
<keyword evidence="2 5" id="KW-0863">Zinc-finger</keyword>
<sequence length="118" mass="13530">MPVCAVRLCHNHAGKPNNNTKITFHRFPADAVIASRWIEVIQRTRSDCLWQPHKTSVVCSEHFTDDDMYYTENGLRRRLKSGAVPTRCLFLSAMDSTNIQYENIVEEPSTSKTLNFLS</sequence>
<dbReference type="SMART" id="SM00980">
    <property type="entry name" value="THAP"/>
    <property type="match status" value="1"/>
</dbReference>
<gene>
    <name evidence="7" type="ORF">CHILSU_LOCUS7503</name>
</gene>
<keyword evidence="1" id="KW-0479">Metal-binding</keyword>
<protein>
    <recommendedName>
        <fullName evidence="6">THAP-type domain-containing protein</fullName>
    </recommendedName>
</protein>
<dbReference type="Proteomes" id="UP001153292">
    <property type="component" value="Chromosome 27"/>
</dbReference>
<keyword evidence="3" id="KW-0862">Zinc</keyword>